<name>A0A7J7JJ12_BUGNE</name>
<evidence type="ECO:0000313" key="1">
    <source>
        <dbReference type="EMBL" id="KAF6025358.1"/>
    </source>
</evidence>
<dbReference type="AlphaFoldDB" id="A0A7J7JJ12"/>
<keyword evidence="2" id="KW-1185">Reference proteome</keyword>
<protein>
    <submittedName>
        <fullName evidence="1">Uncharacterized protein</fullName>
    </submittedName>
</protein>
<gene>
    <name evidence="1" type="ORF">EB796_016333</name>
</gene>
<dbReference type="EMBL" id="VXIV02002467">
    <property type="protein sequence ID" value="KAF6025358.1"/>
    <property type="molecule type" value="Genomic_DNA"/>
</dbReference>
<sequence>MIQTYRWNTMKKISTNTSKNSIPTRCQNLMLSATWCSLKSAVTMSSILEAMSMCSIPVKMKRSMLSSYSMADGMGADNYNVRSQLLRNGSQQYVDSFVIRNVQKGETATFFMSSTTLIVDFHWLIEILYQPMNDQMNIITRKETVQEEVDVLILVMFGVHLLADIVVHRLQVGGVRAHLEGLIDFQMESLVQNGNPNEVEDGQLMGGPVMKRMIEADVTLVEGEKALETIITIIVQGHILVIPHLLHIMMKNTN</sequence>
<evidence type="ECO:0000313" key="2">
    <source>
        <dbReference type="Proteomes" id="UP000593567"/>
    </source>
</evidence>
<comment type="caution">
    <text evidence="1">The sequence shown here is derived from an EMBL/GenBank/DDBJ whole genome shotgun (WGS) entry which is preliminary data.</text>
</comment>
<organism evidence="1 2">
    <name type="scientific">Bugula neritina</name>
    <name type="common">Brown bryozoan</name>
    <name type="synonym">Sertularia neritina</name>
    <dbReference type="NCBI Taxonomy" id="10212"/>
    <lineage>
        <taxon>Eukaryota</taxon>
        <taxon>Metazoa</taxon>
        <taxon>Spiralia</taxon>
        <taxon>Lophotrochozoa</taxon>
        <taxon>Bryozoa</taxon>
        <taxon>Gymnolaemata</taxon>
        <taxon>Cheilostomatida</taxon>
        <taxon>Flustrina</taxon>
        <taxon>Buguloidea</taxon>
        <taxon>Bugulidae</taxon>
        <taxon>Bugula</taxon>
    </lineage>
</organism>
<accession>A0A7J7JJ12</accession>
<proteinExistence type="predicted"/>
<reference evidence="1" key="1">
    <citation type="submission" date="2020-06" db="EMBL/GenBank/DDBJ databases">
        <title>Draft genome of Bugula neritina, a colonial animal packing powerful symbionts and potential medicines.</title>
        <authorList>
            <person name="Rayko M."/>
        </authorList>
    </citation>
    <scope>NUCLEOTIDE SEQUENCE [LARGE SCALE GENOMIC DNA]</scope>
    <source>
        <strain evidence="1">Kwan_BN1</strain>
    </source>
</reference>
<dbReference type="Proteomes" id="UP000593567">
    <property type="component" value="Unassembled WGS sequence"/>
</dbReference>